<keyword evidence="1" id="KW-1133">Transmembrane helix</keyword>
<proteinExistence type="predicted"/>
<keyword evidence="3" id="KW-1185">Reference proteome</keyword>
<dbReference type="EMBL" id="CADCXV010000868">
    <property type="protein sequence ID" value="CAB0037807.1"/>
    <property type="molecule type" value="Genomic_DNA"/>
</dbReference>
<dbReference type="OrthoDB" id="7699299at2759"/>
<protein>
    <submittedName>
        <fullName evidence="2">Uncharacterized protein</fullName>
    </submittedName>
</protein>
<dbReference type="Proteomes" id="UP000479190">
    <property type="component" value="Unassembled WGS sequence"/>
</dbReference>
<feature type="transmembrane region" description="Helical" evidence="1">
    <location>
        <begin position="450"/>
        <end position="468"/>
    </location>
</feature>
<name>A0A6H5IQD8_9HYME</name>
<feature type="transmembrane region" description="Helical" evidence="1">
    <location>
        <begin position="581"/>
        <end position="608"/>
    </location>
</feature>
<evidence type="ECO:0000313" key="3">
    <source>
        <dbReference type="Proteomes" id="UP000479190"/>
    </source>
</evidence>
<gene>
    <name evidence="2" type="ORF">TBRA_LOCUS9618</name>
</gene>
<keyword evidence="1" id="KW-0812">Transmembrane</keyword>
<feature type="transmembrane region" description="Helical" evidence="1">
    <location>
        <begin position="648"/>
        <end position="671"/>
    </location>
</feature>
<keyword evidence="1" id="KW-0472">Membrane</keyword>
<feature type="non-terminal residue" evidence="2">
    <location>
        <position position="1"/>
    </location>
</feature>
<reference evidence="2 3" key="1">
    <citation type="submission" date="2020-02" db="EMBL/GenBank/DDBJ databases">
        <authorList>
            <person name="Ferguson B K."/>
        </authorList>
    </citation>
    <scope>NUCLEOTIDE SEQUENCE [LARGE SCALE GENOMIC DNA]</scope>
</reference>
<sequence>IELPFYPGLCPQRVRLLEFFKMPWKMVEFVFLNFIYARAATAAAREHRRPLSEISPAAAVREDENIDVRFIGHLSRASVCAYIAATRIYYTNGKYWLYEIKQLRIVAAFQRAITTSNNSTSSVNNIIAYDARRARQYSFNSAANNRILLYKMYIEDERHVKKKLCNIGDRALLSLFELGYGAHSFCVALSSCRSSSSSSFDTQLIRSHDDDDVVNIVAASGARSIQERLRKKKRPISVRFIYGLSRDAAMLPYIERLGWLTPALRRDYFLGMQVQRTRLSGRPSYLVDLLPVRRVSTRALRPTTVEAFQRERISTETYGNGFRMSAIRMWNRLPRDIVDLPSLPLFRVQTSIYQKKKCYVRFLLQAEKKAELLASAAAAVTLPHKAAKPRDRSRKGRRWKEDFTASSAYSSARAAAVAEQFYVLLYTIRSVPYYYYLCNLRRNLAPGMDFALPLSLAKCCFVVVTLHCGKRARVHADKASTTRWRVHLSVYLQRAKSHEVMNNRHFERNCTLEDRKDHLTPSYEGKRERDVTTQNFGHPEAREPCCCCAIVCCCRIARELCQLSLALTQFAHRRRRRETYIYLYAIYLCMRDMFICACMFLLCIRAAAWPDSCVALTNLKYCIILRRARLYTQGLLRWPSDRSVIIDVSHAVAAVYIYMCTVSTVGAAYGLHRPLLRFRTLSANQCSRTAFASSYYMRKSLRSL</sequence>
<evidence type="ECO:0000256" key="1">
    <source>
        <dbReference type="SAM" id="Phobius"/>
    </source>
</evidence>
<accession>A0A6H5IQD8</accession>
<dbReference type="AlphaFoldDB" id="A0A6H5IQD8"/>
<organism evidence="2 3">
    <name type="scientific">Trichogramma brassicae</name>
    <dbReference type="NCBI Taxonomy" id="86971"/>
    <lineage>
        <taxon>Eukaryota</taxon>
        <taxon>Metazoa</taxon>
        <taxon>Ecdysozoa</taxon>
        <taxon>Arthropoda</taxon>
        <taxon>Hexapoda</taxon>
        <taxon>Insecta</taxon>
        <taxon>Pterygota</taxon>
        <taxon>Neoptera</taxon>
        <taxon>Endopterygota</taxon>
        <taxon>Hymenoptera</taxon>
        <taxon>Apocrita</taxon>
        <taxon>Proctotrupomorpha</taxon>
        <taxon>Chalcidoidea</taxon>
        <taxon>Trichogrammatidae</taxon>
        <taxon>Trichogramma</taxon>
    </lineage>
</organism>
<evidence type="ECO:0000313" key="2">
    <source>
        <dbReference type="EMBL" id="CAB0037807.1"/>
    </source>
</evidence>